<dbReference type="SUPFAM" id="SSF53098">
    <property type="entry name" value="Ribonuclease H-like"/>
    <property type="match status" value="1"/>
</dbReference>
<sequence length="228" mass="25976">MKGMYMSWICILQIKKAMLVSIAQVLPKKMENLNEVRVKELRSDNGTEFINHKLEEFYDEKGISQNFSSPCTPEQNGVAERRNKTLIEASKTMLISCITSKQLWGGEAFVNLLLWLKISGGSTSEDKNGRNDVQPSLTIPPLAVFILQTLAPQDRWLREKHIELVNIIGEPLVGITTRIRIRDSNAASASKCLYVNFLSEMEPKKLIEALEEEAWIFLVCTMKELNRF</sequence>
<feature type="domain" description="Integrase catalytic" evidence="2">
    <location>
        <begin position="1"/>
        <end position="149"/>
    </location>
</feature>
<name>A0ABQ5GZA6_9ASTR</name>
<gene>
    <name evidence="3" type="ORF">Tco_1054873</name>
</gene>
<dbReference type="PROSITE" id="PS50994">
    <property type="entry name" value="INTEGRASE"/>
    <property type="match status" value="1"/>
</dbReference>
<reference evidence="3" key="1">
    <citation type="journal article" date="2022" name="Int. J. Mol. Sci.">
        <title>Draft Genome of Tanacetum Coccineum: Genomic Comparison of Closely Related Tanacetum-Family Plants.</title>
        <authorList>
            <person name="Yamashiro T."/>
            <person name="Shiraishi A."/>
            <person name="Nakayama K."/>
            <person name="Satake H."/>
        </authorList>
    </citation>
    <scope>NUCLEOTIDE SEQUENCE</scope>
</reference>
<proteinExistence type="predicted"/>
<evidence type="ECO:0000259" key="2">
    <source>
        <dbReference type="PROSITE" id="PS50994"/>
    </source>
</evidence>
<comment type="caution">
    <text evidence="3">The sequence shown here is derived from an EMBL/GenBank/DDBJ whole genome shotgun (WGS) entry which is preliminary data.</text>
</comment>
<organism evidence="3 4">
    <name type="scientific">Tanacetum coccineum</name>
    <dbReference type="NCBI Taxonomy" id="301880"/>
    <lineage>
        <taxon>Eukaryota</taxon>
        <taxon>Viridiplantae</taxon>
        <taxon>Streptophyta</taxon>
        <taxon>Embryophyta</taxon>
        <taxon>Tracheophyta</taxon>
        <taxon>Spermatophyta</taxon>
        <taxon>Magnoliopsida</taxon>
        <taxon>eudicotyledons</taxon>
        <taxon>Gunneridae</taxon>
        <taxon>Pentapetalae</taxon>
        <taxon>asterids</taxon>
        <taxon>campanulids</taxon>
        <taxon>Asterales</taxon>
        <taxon>Asteraceae</taxon>
        <taxon>Asteroideae</taxon>
        <taxon>Anthemideae</taxon>
        <taxon>Anthemidinae</taxon>
        <taxon>Tanacetum</taxon>
    </lineage>
</organism>
<evidence type="ECO:0000313" key="4">
    <source>
        <dbReference type="Proteomes" id="UP001151760"/>
    </source>
</evidence>
<dbReference type="Gene3D" id="3.30.420.10">
    <property type="entry name" value="Ribonuclease H-like superfamily/Ribonuclease H"/>
    <property type="match status" value="1"/>
</dbReference>
<dbReference type="PANTHER" id="PTHR42648:SF32">
    <property type="entry name" value="RIBONUCLEASE H-LIKE DOMAIN, GAG-PRE-INTEGRASE DOMAIN PROTEIN-RELATED"/>
    <property type="match status" value="1"/>
</dbReference>
<dbReference type="InterPro" id="IPR039537">
    <property type="entry name" value="Retrotran_Ty1/copia-like"/>
</dbReference>
<feature type="chain" id="PRO_5046929029" evidence="1">
    <location>
        <begin position="20"/>
        <end position="228"/>
    </location>
</feature>
<evidence type="ECO:0000313" key="3">
    <source>
        <dbReference type="EMBL" id="GJT80531.1"/>
    </source>
</evidence>
<reference evidence="3" key="2">
    <citation type="submission" date="2022-01" db="EMBL/GenBank/DDBJ databases">
        <authorList>
            <person name="Yamashiro T."/>
            <person name="Shiraishi A."/>
            <person name="Satake H."/>
            <person name="Nakayama K."/>
        </authorList>
    </citation>
    <scope>NUCLEOTIDE SEQUENCE</scope>
</reference>
<dbReference type="Proteomes" id="UP001151760">
    <property type="component" value="Unassembled WGS sequence"/>
</dbReference>
<keyword evidence="1" id="KW-0732">Signal</keyword>
<feature type="signal peptide" evidence="1">
    <location>
        <begin position="1"/>
        <end position="19"/>
    </location>
</feature>
<keyword evidence="4" id="KW-1185">Reference proteome</keyword>
<dbReference type="InterPro" id="IPR036397">
    <property type="entry name" value="RNaseH_sf"/>
</dbReference>
<dbReference type="InterPro" id="IPR001584">
    <property type="entry name" value="Integrase_cat-core"/>
</dbReference>
<protein>
    <submittedName>
        <fullName evidence="3">Retrovirus-related pol polyprotein from transposon TNT 1-94</fullName>
    </submittedName>
</protein>
<dbReference type="EMBL" id="BQNB010019001">
    <property type="protein sequence ID" value="GJT80531.1"/>
    <property type="molecule type" value="Genomic_DNA"/>
</dbReference>
<accession>A0ABQ5GZA6</accession>
<dbReference type="PANTHER" id="PTHR42648">
    <property type="entry name" value="TRANSPOSASE, PUTATIVE-RELATED"/>
    <property type="match status" value="1"/>
</dbReference>
<dbReference type="InterPro" id="IPR012337">
    <property type="entry name" value="RNaseH-like_sf"/>
</dbReference>
<evidence type="ECO:0000256" key="1">
    <source>
        <dbReference type="SAM" id="SignalP"/>
    </source>
</evidence>